<organism evidence="3 4">
    <name type="scientific">Pyronema omphalodes (strain CBS 100304)</name>
    <name type="common">Pyronema confluens</name>
    <dbReference type="NCBI Taxonomy" id="1076935"/>
    <lineage>
        <taxon>Eukaryota</taxon>
        <taxon>Fungi</taxon>
        <taxon>Dikarya</taxon>
        <taxon>Ascomycota</taxon>
        <taxon>Pezizomycotina</taxon>
        <taxon>Pezizomycetes</taxon>
        <taxon>Pezizales</taxon>
        <taxon>Pyronemataceae</taxon>
        <taxon>Pyronema</taxon>
    </lineage>
</organism>
<name>U4LLW7_PYROM</name>
<reference evidence="3 4" key="1">
    <citation type="journal article" date="2013" name="PLoS Genet.">
        <title>The genome and development-dependent transcriptomes of Pyronema confluens: a window into fungal evolution.</title>
        <authorList>
            <person name="Traeger S."/>
            <person name="Altegoer F."/>
            <person name="Freitag M."/>
            <person name="Gabaldon T."/>
            <person name="Kempken F."/>
            <person name="Kumar A."/>
            <person name="Marcet-Houben M."/>
            <person name="Poggeler S."/>
            <person name="Stajich J.E."/>
            <person name="Nowrousian M."/>
        </authorList>
    </citation>
    <scope>NUCLEOTIDE SEQUENCE [LARGE SCALE GENOMIC DNA]</scope>
    <source>
        <strain evidence="4">CBS 100304</strain>
        <tissue evidence="3">Vegetative mycelium</tissue>
    </source>
</reference>
<keyword evidence="2" id="KW-1133">Transmembrane helix</keyword>
<keyword evidence="2" id="KW-0812">Transmembrane</keyword>
<feature type="compositionally biased region" description="Polar residues" evidence="1">
    <location>
        <begin position="277"/>
        <end position="313"/>
    </location>
</feature>
<proteinExistence type="predicted"/>
<evidence type="ECO:0000256" key="2">
    <source>
        <dbReference type="SAM" id="Phobius"/>
    </source>
</evidence>
<dbReference type="EMBL" id="HF935433">
    <property type="protein sequence ID" value="CCX30325.1"/>
    <property type="molecule type" value="Genomic_DNA"/>
</dbReference>
<protein>
    <submittedName>
        <fullName evidence="3">Uncharacterized protein</fullName>
    </submittedName>
</protein>
<evidence type="ECO:0000313" key="3">
    <source>
        <dbReference type="EMBL" id="CCX30325.1"/>
    </source>
</evidence>
<evidence type="ECO:0000256" key="1">
    <source>
        <dbReference type="SAM" id="MobiDB-lite"/>
    </source>
</evidence>
<feature type="transmembrane region" description="Helical" evidence="2">
    <location>
        <begin position="53"/>
        <end position="75"/>
    </location>
</feature>
<dbReference type="AlphaFoldDB" id="U4LLW7"/>
<feature type="compositionally biased region" description="Polar residues" evidence="1">
    <location>
        <begin position="87"/>
        <end position="97"/>
    </location>
</feature>
<gene>
    <name evidence="3" type="ORF">PCON_08467</name>
</gene>
<feature type="compositionally biased region" description="Low complexity" evidence="1">
    <location>
        <begin position="259"/>
        <end position="270"/>
    </location>
</feature>
<feature type="compositionally biased region" description="Pro residues" evidence="1">
    <location>
        <begin position="129"/>
        <end position="140"/>
    </location>
</feature>
<sequence>MEQQYPTTTLVRVTKRTPELATDTTLPTEWVDGTSNLSELHFQDPPGTQSKKLAVALGVGISSFILLIALIYLLIRRRRQLQKKKNSNPAAQPIRSSHSSKDKAKRTNTGTTTFSSKTHWKSKRTSTPPTRPSNPTPTQLPPVTEITTGSSFPIISIPPRAETRTPIAELSTTRSISELESTSTGTSSTEFSTAFNSRRQSLPPLPRLHIQHSHSRTISAPFNRLYPSPGQEISALTPNAAASLAARHGGVSGSGSGSGSDSEGTGNTSTFAFGKSPQLTFSPVSPLESATSSTGARAGTFTGSSNHESMRRGNTVNPSIASCFPYGYQSEYPEVIEGMAGETQSPSSPLDRQRAMMVLQEEERIVKQRMNAVRELVRLKNEEARILEAKRQLGIAVR</sequence>
<evidence type="ECO:0000313" key="4">
    <source>
        <dbReference type="Proteomes" id="UP000018144"/>
    </source>
</evidence>
<keyword evidence="4" id="KW-1185">Reference proteome</keyword>
<feature type="region of interest" description="Disordered" evidence="1">
    <location>
        <begin position="83"/>
        <end position="157"/>
    </location>
</feature>
<feature type="region of interest" description="Disordered" evidence="1">
    <location>
        <begin position="247"/>
        <end position="313"/>
    </location>
</feature>
<dbReference type="OrthoDB" id="10544124at2759"/>
<accession>U4LLW7</accession>
<dbReference type="Proteomes" id="UP000018144">
    <property type="component" value="Unassembled WGS sequence"/>
</dbReference>
<feature type="compositionally biased region" description="Low complexity" evidence="1">
    <location>
        <begin position="107"/>
        <end position="117"/>
    </location>
</feature>
<keyword evidence="2" id="KW-0472">Membrane</keyword>